<dbReference type="EC" id="2.5.1.114" evidence="4"/>
<dbReference type="GO" id="GO:0008175">
    <property type="term" value="F:tRNA methyltransferase activity"/>
    <property type="evidence" value="ECO:0007669"/>
    <property type="project" value="TreeGrafter"/>
</dbReference>
<dbReference type="SUPFAM" id="SSF53335">
    <property type="entry name" value="S-adenosyl-L-methionine-dependent methyltransferases"/>
    <property type="match status" value="1"/>
</dbReference>
<dbReference type="GO" id="GO:0030488">
    <property type="term" value="P:tRNA methylation"/>
    <property type="evidence" value="ECO:0007669"/>
    <property type="project" value="TreeGrafter"/>
</dbReference>
<proteinExistence type="predicted"/>
<dbReference type="Pfam" id="PF02475">
    <property type="entry name" value="TRM5-TYW2_MTfase"/>
    <property type="match status" value="1"/>
</dbReference>
<evidence type="ECO:0000313" key="5">
    <source>
        <dbReference type="Proteomes" id="UP000675881"/>
    </source>
</evidence>
<evidence type="ECO:0000256" key="2">
    <source>
        <dbReference type="ARBA" id="ARBA00022691"/>
    </source>
</evidence>
<dbReference type="AlphaFoldDB" id="A0A7R8CNA8"/>
<dbReference type="InterPro" id="IPR056743">
    <property type="entry name" value="TRM5-TYW2-like_MTfase"/>
</dbReference>
<dbReference type="EMBL" id="HG994593">
    <property type="protein sequence ID" value="CAF2840363.1"/>
    <property type="molecule type" value="Genomic_DNA"/>
</dbReference>
<dbReference type="GO" id="GO:0102522">
    <property type="term" value="F:tRNA 4-demethylwyosine alpha-amino-alpha-carboxypropyltransferase activity"/>
    <property type="evidence" value="ECO:0007669"/>
    <property type="project" value="UniProtKB-EC"/>
</dbReference>
<keyword evidence="1 4" id="KW-0808">Transferase</keyword>
<keyword evidence="5" id="KW-1185">Reference proteome</keyword>
<dbReference type="InterPro" id="IPR029063">
    <property type="entry name" value="SAM-dependent_MTases_sf"/>
</dbReference>
<name>A0A7R8CNA8_LEPSM</name>
<accession>A0A7R8CNA8</accession>
<dbReference type="Proteomes" id="UP000675881">
    <property type="component" value="Chromosome 14"/>
</dbReference>
<gene>
    <name evidence="4" type="ORF">LSAA_5459</name>
</gene>
<dbReference type="PANTHER" id="PTHR23245:SF25">
    <property type="entry name" value="TRNA WYBUTOSINE-SYNTHESIZING PROTEIN 2 HOMOLOG"/>
    <property type="match status" value="1"/>
</dbReference>
<dbReference type="Gene3D" id="3.40.50.150">
    <property type="entry name" value="Vaccinia Virus protein VP39"/>
    <property type="match status" value="2"/>
</dbReference>
<evidence type="ECO:0000256" key="1">
    <source>
        <dbReference type="ARBA" id="ARBA00022679"/>
    </source>
</evidence>
<evidence type="ECO:0000313" key="4">
    <source>
        <dbReference type="EMBL" id="CAF2840363.1"/>
    </source>
</evidence>
<dbReference type="OrthoDB" id="408788at2759"/>
<evidence type="ECO:0000259" key="3">
    <source>
        <dbReference type="Pfam" id="PF02475"/>
    </source>
</evidence>
<reference evidence="4" key="1">
    <citation type="submission" date="2021-02" db="EMBL/GenBank/DDBJ databases">
        <authorList>
            <person name="Bekaert M."/>
        </authorList>
    </citation>
    <scope>NUCLEOTIDE SEQUENCE</scope>
    <source>
        <strain evidence="4">IoA-00</strain>
    </source>
</reference>
<feature type="domain" description="TRM5/TYW2-like methyltransferase" evidence="3">
    <location>
        <begin position="11"/>
        <end position="68"/>
    </location>
</feature>
<dbReference type="PANTHER" id="PTHR23245">
    <property type="entry name" value="TRNA METHYLTRANSFERASE"/>
    <property type="match status" value="1"/>
</dbReference>
<protein>
    <submittedName>
        <fullName evidence="4">TRM12</fullName>
        <ecNumber evidence="4">2.5.1.114</ecNumber>
    </submittedName>
</protein>
<sequence>MALFTKLGYYEIDVSAGNITEKLRISHFDCSNEVVVDLFAGIGYFSLPYLVKAKAKFLHACEWNPGAVCPEDVADRVNLGLIPSSECSWEAACRALKIKTGGVLHIHGNVDSSKYESTKEALNTWGAETKASIQTILGSRWVTKILHIEKMLNLMGQKYIML</sequence>
<dbReference type="GO" id="GO:0005737">
    <property type="term" value="C:cytoplasm"/>
    <property type="evidence" value="ECO:0007669"/>
    <property type="project" value="TreeGrafter"/>
</dbReference>
<keyword evidence="2" id="KW-0949">S-adenosyl-L-methionine</keyword>
<dbReference type="GO" id="GO:0031591">
    <property type="term" value="P:wybutosine biosynthetic process"/>
    <property type="evidence" value="ECO:0007669"/>
    <property type="project" value="TreeGrafter"/>
</dbReference>
<organism evidence="4 5">
    <name type="scientific">Lepeophtheirus salmonis</name>
    <name type="common">Salmon louse</name>
    <name type="synonym">Caligus salmonis</name>
    <dbReference type="NCBI Taxonomy" id="72036"/>
    <lineage>
        <taxon>Eukaryota</taxon>
        <taxon>Metazoa</taxon>
        <taxon>Ecdysozoa</taxon>
        <taxon>Arthropoda</taxon>
        <taxon>Crustacea</taxon>
        <taxon>Multicrustacea</taxon>
        <taxon>Hexanauplia</taxon>
        <taxon>Copepoda</taxon>
        <taxon>Siphonostomatoida</taxon>
        <taxon>Caligidae</taxon>
        <taxon>Lepeophtheirus</taxon>
    </lineage>
</organism>